<keyword evidence="5 6" id="KW-0040">ANK repeat</keyword>
<gene>
    <name evidence="9" type="ORF">QQX98_008763</name>
</gene>
<dbReference type="PROSITE" id="PS50088">
    <property type="entry name" value="ANK_REPEAT"/>
    <property type="match status" value="9"/>
</dbReference>
<evidence type="ECO:0000256" key="1">
    <source>
        <dbReference type="ARBA" id="ARBA00022723"/>
    </source>
</evidence>
<feature type="repeat" description="ANK" evidence="6">
    <location>
        <begin position="1382"/>
        <end position="1414"/>
    </location>
</feature>
<feature type="compositionally biased region" description="Basic and acidic residues" evidence="7">
    <location>
        <begin position="1704"/>
        <end position="1717"/>
    </location>
</feature>
<dbReference type="Gene3D" id="1.25.40.20">
    <property type="entry name" value="Ankyrin repeat-containing domain"/>
    <property type="match status" value="4"/>
</dbReference>
<dbReference type="InterPro" id="IPR036770">
    <property type="entry name" value="Ankyrin_rpt-contain_sf"/>
</dbReference>
<accession>A0ABR1GUP5</accession>
<dbReference type="PRINTS" id="PR01415">
    <property type="entry name" value="ANKYRIN"/>
</dbReference>
<evidence type="ECO:0000256" key="3">
    <source>
        <dbReference type="ARBA" id="ARBA00022771"/>
    </source>
</evidence>
<comment type="caution">
    <text evidence="9">The sequence shown here is derived from an EMBL/GenBank/DDBJ whole genome shotgun (WGS) entry which is preliminary data.</text>
</comment>
<dbReference type="PROSITE" id="PS50297">
    <property type="entry name" value="ANK_REP_REGION"/>
    <property type="match status" value="7"/>
</dbReference>
<feature type="compositionally biased region" description="Low complexity" evidence="7">
    <location>
        <begin position="1720"/>
        <end position="1734"/>
    </location>
</feature>
<reference evidence="9 10" key="1">
    <citation type="journal article" date="2025" name="Microbiol. Resour. Announc.">
        <title>Draft genome sequences for Neonectria magnoliae and Neonectria punicea, canker pathogens of Liriodendron tulipifera and Acer saccharum in West Virginia.</title>
        <authorList>
            <person name="Petronek H.M."/>
            <person name="Kasson M.T."/>
            <person name="Metheny A.M."/>
            <person name="Stauder C.M."/>
            <person name="Lovett B."/>
            <person name="Lynch S.C."/>
            <person name="Garnas J.R."/>
            <person name="Kasson L.R."/>
            <person name="Stajich J.E."/>
        </authorList>
    </citation>
    <scope>NUCLEOTIDE SEQUENCE [LARGE SCALE GENOMIC DNA]</scope>
    <source>
        <strain evidence="9 10">NRRL 64653</strain>
    </source>
</reference>
<evidence type="ECO:0000256" key="5">
    <source>
        <dbReference type="ARBA" id="ARBA00023043"/>
    </source>
</evidence>
<dbReference type="CDD" id="cd02249">
    <property type="entry name" value="ZZ"/>
    <property type="match status" value="1"/>
</dbReference>
<evidence type="ECO:0000313" key="9">
    <source>
        <dbReference type="EMBL" id="KAK7409059.1"/>
    </source>
</evidence>
<feature type="repeat" description="ANK" evidence="6">
    <location>
        <begin position="909"/>
        <end position="941"/>
    </location>
</feature>
<feature type="repeat" description="ANK" evidence="6">
    <location>
        <begin position="1416"/>
        <end position="1455"/>
    </location>
</feature>
<feature type="repeat" description="ANK" evidence="6">
    <location>
        <begin position="1349"/>
        <end position="1381"/>
    </location>
</feature>
<dbReference type="InterPro" id="IPR043145">
    <property type="entry name" value="Znf_ZZ_sf"/>
</dbReference>
<evidence type="ECO:0000256" key="2">
    <source>
        <dbReference type="ARBA" id="ARBA00022737"/>
    </source>
</evidence>
<keyword evidence="4" id="KW-0862">Zinc</keyword>
<protein>
    <recommendedName>
        <fullName evidence="8">Nephrocystin 3-like N-terminal domain-containing protein</fullName>
    </recommendedName>
</protein>
<dbReference type="Proteomes" id="UP001498476">
    <property type="component" value="Unassembled WGS sequence"/>
</dbReference>
<dbReference type="Gene3D" id="3.30.60.90">
    <property type="match status" value="1"/>
</dbReference>
<evidence type="ECO:0000256" key="4">
    <source>
        <dbReference type="ARBA" id="ARBA00022833"/>
    </source>
</evidence>
<dbReference type="SUPFAM" id="SSF57850">
    <property type="entry name" value="RING/U-box"/>
    <property type="match status" value="1"/>
</dbReference>
<sequence>MILSRYGRDNLILNETFSFVIVHGIYGNCHSEAQAGPGSGSSEWVTKYAKSLHSGSRILRFDYAAIQLFSGRRSREAIRNCALKLLRALRARRQHEAKRRLIMFVAHDIGGIIVKDALAAAALDTSSWMEISEMSRILLFIGCPHRCLNSLDMEDRLSPFLFASYDADIAKVRPSASSITGLAAAIIEINGLFVESKIALRSSVISIHARPSQGSINQTKSNYRIKVFDGYCATLGIPLEKRIPEPINDGDNSKLTSYLGTIETDFNTTLSAENLRCERKLLVLASPVYPFQTEQSHNFLTESTEYRAWLRHPGPQILYIHGNHRVREAAEQVFYALSDVAEKESRRTIVLYFSFDKWDVRCDSIRDMLSTFLAQIICHHPRLSSPAETLFTRLDHERGWTEADLVYWFQMFRATGEIEQVLCVINHFDECTKGSRAPFLGNFAYISQTCEQPWKVVVTSHQPSALSKELVGLSSVALDLATLDAGSFNAADVEKDMARLIKLRPELLFQEDMVRQELQHIGELEPLARHIICEQARVKWEWPDETSIQALFGSLEPIPSAGRADHILEQIFERVLRNIPEQATLRRLLSWLLYSVRPLTIWELATVLYLGSDYDRGAHTSPSSSALESLALKVQTWFAGIIDVDQNEVKIRHPRLRSILMGESKKKSASARSTFLWEEVKQTAHFDITSLCLDYLSRPSVQEILDSRFQVTDPETFETPTFADRENLCSYAVQAWTYHFALSSPSPDLSKLLPQPNSANLTQSWARGYWALANPITKRPECLETLFPIFAGLGLLDVVTPRDETDAYQGLLEAASKGQVKTVESLVEGFKSSESMLLDVLVAAASSGDEEMLLSLLDYITSNSTNPGSIVWPPVLIHRAAWMGLGHFAEKLLELNCPADPVIGWAIPLKAPPLYQAARNSHVETVEALLRHNADASFLSKYDRTVFHLAAAQGHPKIVKMLLDEGKADMEALDSLGLSALYLASLWGHHQVVDVLLQMGADPDMGIPKDDSLKTWSPLVTASDDGYQRCVRLLLDGKANPDISGPSGTPLRYAAIRGHMDVCNMLLASGADPNSSLIDPPILSQVINNYDSSENQLEMLDLLLSHNADANAKDSVGTPVLIYATRSSQKEILVRRLLDHGADVNILDSENNSALYHTATELDCKLVKLLLERNAKVNCVSLQGSTPLYQAIPEPQIVRMLLERDADPNLARSSGFTALMFATWFKHTETMELLLQHNAKVNEEYNGTGEDRKGWTALTCGVAYGSEEGVRLLADNGADLKHRADGIPALHLAAKEDTLSAMLEFPSKVDLDQVNDTGSTALHLWDVPFGNFKRLVNAGASLEAQETNAGDTPLTLAAYNDNMDRVKYLLKRGVNINLGSPCDGAALHQACTRMNWDIIKVLVENGADVNQPCDGLAGTPLQAALQAHNVDTPDIMEEVVRYLLEHGADVSAEGGLLRYPIIAAAICATPVLIHLLLEKGAKVDVRDGMGRMPIHKAAYRGIDNFQVFLEAGGDINACDKMGRTALHWAAQPGRDQVVQKTISLLSNKEDIDTPDIDGWTPLCWAARGSNTWLDDRRPGERQDQVKTMKLLLENGANPFVVASVGEQKWTPLKIARFSGQSIEVLELLSRGDVTAGTENAELAEETDKDMSKTANLRTSYCDFCRCVIRGFAYHCTICFDFDFCFKCYPHRRLLHSSPDHIFKQEGPEFEASPKGDNDNDTSSETTSSTDSDSE</sequence>
<feature type="domain" description="Nephrocystin 3-like N-terminal" evidence="8">
    <location>
        <begin position="299"/>
        <end position="460"/>
    </location>
</feature>
<feature type="repeat" description="ANK" evidence="6">
    <location>
        <begin position="1214"/>
        <end position="1246"/>
    </location>
</feature>
<feature type="repeat" description="ANK" evidence="6">
    <location>
        <begin position="1046"/>
        <end position="1074"/>
    </location>
</feature>
<keyword evidence="3" id="KW-0863">Zinc-finger</keyword>
<feature type="repeat" description="ANK" evidence="6">
    <location>
        <begin position="942"/>
        <end position="966"/>
    </location>
</feature>
<feature type="repeat" description="ANK" evidence="6">
    <location>
        <begin position="976"/>
        <end position="1004"/>
    </location>
</feature>
<dbReference type="SUPFAM" id="SSF48403">
    <property type="entry name" value="Ankyrin repeat"/>
    <property type="match status" value="3"/>
</dbReference>
<dbReference type="Pfam" id="PF24883">
    <property type="entry name" value="NPHP3_N"/>
    <property type="match status" value="1"/>
</dbReference>
<keyword evidence="1" id="KW-0479">Metal-binding</keyword>
<keyword evidence="10" id="KW-1185">Reference proteome</keyword>
<name>A0ABR1GUP5_9HYPO</name>
<dbReference type="InterPro" id="IPR002110">
    <property type="entry name" value="Ankyrin_rpt"/>
</dbReference>
<evidence type="ECO:0000313" key="10">
    <source>
        <dbReference type="Proteomes" id="UP001498476"/>
    </source>
</evidence>
<organism evidence="9 10">
    <name type="scientific">Neonectria punicea</name>
    <dbReference type="NCBI Taxonomy" id="979145"/>
    <lineage>
        <taxon>Eukaryota</taxon>
        <taxon>Fungi</taxon>
        <taxon>Dikarya</taxon>
        <taxon>Ascomycota</taxon>
        <taxon>Pezizomycotina</taxon>
        <taxon>Sordariomycetes</taxon>
        <taxon>Hypocreomycetidae</taxon>
        <taxon>Hypocreales</taxon>
        <taxon>Nectriaceae</taxon>
        <taxon>Neonectria</taxon>
    </lineage>
</organism>
<dbReference type="InterPro" id="IPR056884">
    <property type="entry name" value="NPHP3-like_N"/>
</dbReference>
<proteinExistence type="predicted"/>
<dbReference type="PANTHER" id="PTHR24198">
    <property type="entry name" value="ANKYRIN REPEAT AND PROTEIN KINASE DOMAIN-CONTAINING PROTEIN"/>
    <property type="match status" value="1"/>
</dbReference>
<evidence type="ECO:0000259" key="8">
    <source>
        <dbReference type="Pfam" id="PF24883"/>
    </source>
</evidence>
<evidence type="ECO:0000256" key="6">
    <source>
        <dbReference type="PROSITE-ProRule" id="PRU00023"/>
    </source>
</evidence>
<keyword evidence="2" id="KW-0677">Repeat</keyword>
<feature type="region of interest" description="Disordered" evidence="7">
    <location>
        <begin position="1704"/>
        <end position="1734"/>
    </location>
</feature>
<evidence type="ECO:0000256" key="7">
    <source>
        <dbReference type="SAM" id="MobiDB-lite"/>
    </source>
</evidence>
<dbReference type="Pfam" id="PF12796">
    <property type="entry name" value="Ank_2"/>
    <property type="match status" value="6"/>
</dbReference>
<dbReference type="PANTHER" id="PTHR24198:SF165">
    <property type="entry name" value="ANKYRIN REPEAT-CONTAINING PROTEIN-RELATED"/>
    <property type="match status" value="1"/>
</dbReference>
<dbReference type="EMBL" id="JAZAVJ010000164">
    <property type="protein sequence ID" value="KAK7409059.1"/>
    <property type="molecule type" value="Genomic_DNA"/>
</dbReference>
<feature type="repeat" description="ANK" evidence="6">
    <location>
        <begin position="1116"/>
        <end position="1149"/>
    </location>
</feature>
<dbReference type="SMART" id="SM00248">
    <property type="entry name" value="ANK"/>
    <property type="match status" value="21"/>
</dbReference>